<dbReference type="Pfam" id="PF16496">
    <property type="entry name" value="SWIRM-assoc_2"/>
    <property type="match status" value="1"/>
</dbReference>
<accession>A0A7R9B9C6</accession>
<feature type="domain" description="Chromo" evidence="1">
    <location>
        <begin position="1"/>
        <end position="131"/>
    </location>
</feature>
<reference evidence="2" key="1">
    <citation type="submission" date="2020-11" db="EMBL/GenBank/DDBJ databases">
        <authorList>
            <person name="Tran Van P."/>
        </authorList>
    </citation>
    <scope>NUCLEOTIDE SEQUENCE</scope>
</reference>
<proteinExistence type="predicted"/>
<dbReference type="PROSITE" id="PS52032">
    <property type="entry name" value="MARR_BRCT_CHROMO"/>
    <property type="match status" value="1"/>
</dbReference>
<gene>
    <name evidence="2" type="ORF">TSIB3V08_LOCUS12522</name>
</gene>
<protein>
    <recommendedName>
        <fullName evidence="1">Chromo domain-containing protein</fullName>
    </recommendedName>
</protein>
<evidence type="ECO:0000313" key="2">
    <source>
        <dbReference type="EMBL" id="CAD7268520.1"/>
    </source>
</evidence>
<name>A0A7R9B9C6_TIMSH</name>
<organism evidence="2">
    <name type="scientific">Timema shepardi</name>
    <name type="common">Walking stick</name>
    <dbReference type="NCBI Taxonomy" id="629360"/>
    <lineage>
        <taxon>Eukaryota</taxon>
        <taxon>Metazoa</taxon>
        <taxon>Ecdysozoa</taxon>
        <taxon>Arthropoda</taxon>
        <taxon>Hexapoda</taxon>
        <taxon>Insecta</taxon>
        <taxon>Pterygota</taxon>
        <taxon>Neoptera</taxon>
        <taxon>Polyneoptera</taxon>
        <taxon>Phasmatodea</taxon>
        <taxon>Timematodea</taxon>
        <taxon>Timematoidea</taxon>
        <taxon>Timematidae</taxon>
        <taxon>Timema</taxon>
    </lineage>
</organism>
<dbReference type="InterPro" id="IPR032450">
    <property type="entry name" value="SMARCC_N"/>
</dbReference>
<evidence type="ECO:0000259" key="1">
    <source>
        <dbReference type="PROSITE" id="PS52032"/>
    </source>
</evidence>
<dbReference type="EMBL" id="OC014095">
    <property type="protein sequence ID" value="CAD7268520.1"/>
    <property type="molecule type" value="Genomic_DNA"/>
</dbReference>
<sequence length="131" mass="15114">MRGRGGKWEEKKQSKRRAKHVVQQARNYWIRKWMWKESPSRMDRNVEMFMNVEKVLIQNKCLVMPVVCVRPEVDKALQGKIKDVIKRHQGSVTGKQSPNLALSTQLIGTGEASLSLLEPSGLPTIWFRAIE</sequence>
<dbReference type="InterPro" id="IPR049898">
    <property type="entry name" value="MARR_BRCT_CHROMO"/>
</dbReference>
<dbReference type="AlphaFoldDB" id="A0A7R9B9C6"/>